<dbReference type="Proteomes" id="UP001221302">
    <property type="component" value="Unassembled WGS sequence"/>
</dbReference>
<evidence type="ECO:0000313" key="11">
    <source>
        <dbReference type="EMBL" id="MDF1612264.1"/>
    </source>
</evidence>
<dbReference type="InterPro" id="IPR036097">
    <property type="entry name" value="HisK_dim/P_sf"/>
</dbReference>
<evidence type="ECO:0000256" key="3">
    <source>
        <dbReference type="ARBA" id="ARBA00022553"/>
    </source>
</evidence>
<dbReference type="CDD" id="cd00082">
    <property type="entry name" value="HisKA"/>
    <property type="match status" value="1"/>
</dbReference>
<reference evidence="11" key="1">
    <citation type="submission" date="2023-03" db="EMBL/GenBank/DDBJ databases">
        <title>Stygiobacter electus gen. nov., sp. nov., facultatively anaerobic thermotolerant bacterium of the class Ignavibacteria from a well of Yessentuki mineral water deposit.</title>
        <authorList>
            <person name="Podosokorskaya O.A."/>
            <person name="Elcheninov A.G."/>
            <person name="Petrova N.F."/>
            <person name="Zavarzina D.G."/>
            <person name="Kublanov I.V."/>
            <person name="Merkel A.Y."/>
        </authorList>
    </citation>
    <scope>NUCLEOTIDE SEQUENCE</scope>
    <source>
        <strain evidence="11">09-Me</strain>
    </source>
</reference>
<name>A0AAE3P1B7_9BACT</name>
<sequence length="583" mass="68035">MASKFLFIKKHFKSIYLVIVVLFAITFIFITKKIYEITLDDAKRNHQLQQFEMVNAVAQGVDFFFEHLTNDLKVFSKEFHNELINSHQNEILKKIFSTCDKKYISNVMIITLKPSIKYESVNKIYYNLNSIILDNKVDSIVTEHGFLISDVFSAKSNNKLKNNFLIIYPLENYSKKMKYLAFEINFNSIINRFVHKLSLSNNDFIWIIDGKGKLIYHPRHEEMLFNSVYDKEADCYECHISFSAQQNMLQKQVPAFDEYSTIKGSQKRIYAYMPIKFGNLKWYLSISTVLEDVTKQLTKRFQLFFLLGIVIFFTIIFFLIIIYYLNIQKMKVEETNKSLKKIHEYQEQLDHTSRLASIGQLVDNVAHEINTPLGIITAHLDSINLLKNNININEELKLIKKQTTRISDYVGSLLYFSKRMSSTQEEMDVRKIADECIFLLNHKLKEKRIKVIRIFENKEVKLYGDKRQLEQIFINLLNNSIDAVNYSGEITISIHNYFNKLDDTNVSRFIKIDIIDNGIGIKDEYKDKIFDAFFTTKEKNGTGLGLSIIKTCIQNLGGSINFESQFGKGTKFSIMIPGDSSYE</sequence>
<comment type="caution">
    <text evidence="11">The sequence shown here is derived from an EMBL/GenBank/DDBJ whole genome shotgun (WGS) entry which is preliminary data.</text>
</comment>
<keyword evidence="9" id="KW-0812">Transmembrane</keyword>
<dbReference type="PANTHER" id="PTHR43065:SF10">
    <property type="entry name" value="PEROXIDE STRESS-ACTIVATED HISTIDINE KINASE MAK3"/>
    <property type="match status" value="1"/>
</dbReference>
<evidence type="ECO:0000256" key="8">
    <source>
        <dbReference type="ARBA" id="ARBA00023012"/>
    </source>
</evidence>
<dbReference type="PANTHER" id="PTHR43065">
    <property type="entry name" value="SENSOR HISTIDINE KINASE"/>
    <property type="match status" value="1"/>
</dbReference>
<organism evidence="11 12">
    <name type="scientific">Stygiobacter electus</name>
    <dbReference type="NCBI Taxonomy" id="3032292"/>
    <lineage>
        <taxon>Bacteria</taxon>
        <taxon>Pseudomonadati</taxon>
        <taxon>Ignavibacteriota</taxon>
        <taxon>Ignavibacteria</taxon>
        <taxon>Ignavibacteriales</taxon>
        <taxon>Melioribacteraceae</taxon>
        <taxon>Stygiobacter</taxon>
    </lineage>
</organism>
<evidence type="ECO:0000256" key="4">
    <source>
        <dbReference type="ARBA" id="ARBA00022679"/>
    </source>
</evidence>
<dbReference type="Pfam" id="PF02518">
    <property type="entry name" value="HATPase_c"/>
    <property type="match status" value="1"/>
</dbReference>
<dbReference type="RefSeq" id="WP_321536034.1">
    <property type="nucleotide sequence ID" value="NZ_JARGDL010000011.1"/>
</dbReference>
<dbReference type="SMART" id="SM00388">
    <property type="entry name" value="HisKA"/>
    <property type="match status" value="1"/>
</dbReference>
<dbReference type="Gene3D" id="3.30.450.20">
    <property type="entry name" value="PAS domain"/>
    <property type="match status" value="1"/>
</dbReference>
<evidence type="ECO:0000256" key="1">
    <source>
        <dbReference type="ARBA" id="ARBA00000085"/>
    </source>
</evidence>
<dbReference type="Gene3D" id="1.10.287.130">
    <property type="match status" value="1"/>
</dbReference>
<dbReference type="SUPFAM" id="SSF47384">
    <property type="entry name" value="Homodimeric domain of signal transducing histidine kinase"/>
    <property type="match status" value="1"/>
</dbReference>
<dbReference type="InterPro" id="IPR005467">
    <property type="entry name" value="His_kinase_dom"/>
</dbReference>
<evidence type="ECO:0000256" key="7">
    <source>
        <dbReference type="ARBA" id="ARBA00022840"/>
    </source>
</evidence>
<comment type="catalytic activity">
    <reaction evidence="1">
        <text>ATP + protein L-histidine = ADP + protein N-phospho-L-histidine.</text>
        <dbReference type="EC" id="2.7.13.3"/>
    </reaction>
</comment>
<dbReference type="Pfam" id="PF00512">
    <property type="entry name" value="HisKA"/>
    <property type="match status" value="1"/>
</dbReference>
<dbReference type="InterPro" id="IPR003661">
    <property type="entry name" value="HisK_dim/P_dom"/>
</dbReference>
<protein>
    <recommendedName>
        <fullName evidence="2">histidine kinase</fullName>
        <ecNumber evidence="2">2.7.13.3</ecNumber>
    </recommendedName>
</protein>
<evidence type="ECO:0000256" key="9">
    <source>
        <dbReference type="SAM" id="Phobius"/>
    </source>
</evidence>
<evidence type="ECO:0000256" key="6">
    <source>
        <dbReference type="ARBA" id="ARBA00022777"/>
    </source>
</evidence>
<keyword evidence="5" id="KW-0547">Nucleotide-binding</keyword>
<accession>A0AAE3P1B7</accession>
<keyword evidence="3" id="KW-0597">Phosphoprotein</keyword>
<feature type="transmembrane region" description="Helical" evidence="9">
    <location>
        <begin position="303"/>
        <end position="325"/>
    </location>
</feature>
<feature type="transmembrane region" description="Helical" evidence="9">
    <location>
        <begin position="15"/>
        <end position="35"/>
    </location>
</feature>
<keyword evidence="7 11" id="KW-0067">ATP-binding</keyword>
<keyword evidence="9" id="KW-0472">Membrane</keyword>
<dbReference type="Gene3D" id="3.30.565.10">
    <property type="entry name" value="Histidine kinase-like ATPase, C-terminal domain"/>
    <property type="match status" value="1"/>
</dbReference>
<evidence type="ECO:0000313" key="12">
    <source>
        <dbReference type="Proteomes" id="UP001221302"/>
    </source>
</evidence>
<evidence type="ECO:0000256" key="5">
    <source>
        <dbReference type="ARBA" id="ARBA00022741"/>
    </source>
</evidence>
<keyword evidence="4" id="KW-0808">Transferase</keyword>
<dbReference type="InterPro" id="IPR036890">
    <property type="entry name" value="HATPase_C_sf"/>
</dbReference>
<dbReference type="InterPro" id="IPR004358">
    <property type="entry name" value="Sig_transdc_His_kin-like_C"/>
</dbReference>
<evidence type="ECO:0000259" key="10">
    <source>
        <dbReference type="PROSITE" id="PS50109"/>
    </source>
</evidence>
<dbReference type="CDD" id="cd18774">
    <property type="entry name" value="PDC2_HK_sensor"/>
    <property type="match status" value="1"/>
</dbReference>
<dbReference type="InterPro" id="IPR003594">
    <property type="entry name" value="HATPase_dom"/>
</dbReference>
<gene>
    <name evidence="11" type="ORF">P0M35_08890</name>
</gene>
<dbReference type="PROSITE" id="PS50109">
    <property type="entry name" value="HIS_KIN"/>
    <property type="match status" value="1"/>
</dbReference>
<dbReference type="EMBL" id="JARGDL010000011">
    <property type="protein sequence ID" value="MDF1612264.1"/>
    <property type="molecule type" value="Genomic_DNA"/>
</dbReference>
<keyword evidence="8" id="KW-0902">Two-component regulatory system</keyword>
<dbReference type="PRINTS" id="PR00344">
    <property type="entry name" value="BCTRLSENSOR"/>
</dbReference>
<proteinExistence type="predicted"/>
<keyword evidence="12" id="KW-1185">Reference proteome</keyword>
<feature type="domain" description="Histidine kinase" evidence="10">
    <location>
        <begin position="364"/>
        <end position="580"/>
    </location>
</feature>
<dbReference type="SMART" id="SM00387">
    <property type="entry name" value="HATPase_c"/>
    <property type="match status" value="1"/>
</dbReference>
<dbReference type="GO" id="GO:0005524">
    <property type="term" value="F:ATP binding"/>
    <property type="evidence" value="ECO:0007669"/>
    <property type="project" value="UniProtKB-KW"/>
</dbReference>
<evidence type="ECO:0000256" key="2">
    <source>
        <dbReference type="ARBA" id="ARBA00012438"/>
    </source>
</evidence>
<keyword evidence="9" id="KW-1133">Transmembrane helix</keyword>
<dbReference type="AlphaFoldDB" id="A0AAE3P1B7"/>
<dbReference type="GO" id="GO:0000155">
    <property type="term" value="F:phosphorelay sensor kinase activity"/>
    <property type="evidence" value="ECO:0007669"/>
    <property type="project" value="InterPro"/>
</dbReference>
<keyword evidence="6" id="KW-0418">Kinase</keyword>
<dbReference type="SUPFAM" id="SSF55874">
    <property type="entry name" value="ATPase domain of HSP90 chaperone/DNA topoisomerase II/histidine kinase"/>
    <property type="match status" value="1"/>
</dbReference>
<dbReference type="EC" id="2.7.13.3" evidence="2"/>